<dbReference type="STRING" id="177439.DP1562"/>
<gene>
    <name evidence="2" type="ordered locus">DP1562</name>
</gene>
<protein>
    <submittedName>
        <fullName evidence="2">Uncharacterized protein</fullName>
    </submittedName>
</protein>
<keyword evidence="3" id="KW-1185">Reference proteome</keyword>
<dbReference type="eggNOG" id="ENOG5034AG9">
    <property type="taxonomic scope" value="Bacteria"/>
</dbReference>
<dbReference type="EMBL" id="CR522870">
    <property type="protein sequence ID" value="CAG36291.1"/>
    <property type="molecule type" value="Genomic_DNA"/>
</dbReference>
<keyword evidence="1" id="KW-0472">Membrane</keyword>
<proteinExistence type="predicted"/>
<feature type="transmembrane region" description="Helical" evidence="1">
    <location>
        <begin position="25"/>
        <end position="43"/>
    </location>
</feature>
<name>Q6AMY3_DESPS</name>
<evidence type="ECO:0000313" key="2">
    <source>
        <dbReference type="EMBL" id="CAG36291.1"/>
    </source>
</evidence>
<keyword evidence="1" id="KW-0812">Transmembrane</keyword>
<reference evidence="3" key="1">
    <citation type="journal article" date="2004" name="Environ. Microbiol.">
        <title>The genome of Desulfotalea psychrophila, a sulfate-reducing bacterium from permanently cold Arctic sediments.</title>
        <authorList>
            <person name="Rabus R."/>
            <person name="Ruepp A."/>
            <person name="Frickey T."/>
            <person name="Rattei T."/>
            <person name="Fartmann B."/>
            <person name="Stark M."/>
            <person name="Bauer M."/>
            <person name="Zibat A."/>
            <person name="Lombardot T."/>
            <person name="Becker I."/>
            <person name="Amann J."/>
            <person name="Gellner K."/>
            <person name="Teeling H."/>
            <person name="Leuschner W.D."/>
            <person name="Gloeckner F.-O."/>
            <person name="Lupas A.N."/>
            <person name="Amann R."/>
            <person name="Klenk H.-P."/>
        </authorList>
    </citation>
    <scope>NUCLEOTIDE SEQUENCE [LARGE SCALE GENOMIC DNA]</scope>
    <source>
        <strain evidence="3">DSM 12343 / LSv54</strain>
    </source>
</reference>
<dbReference type="KEGG" id="dps:DP1562"/>
<dbReference type="HOGENOM" id="CLU_1487364_0_0_7"/>
<feature type="transmembrane region" description="Helical" evidence="1">
    <location>
        <begin position="133"/>
        <end position="155"/>
    </location>
</feature>
<dbReference type="AlphaFoldDB" id="Q6AMY3"/>
<evidence type="ECO:0000313" key="3">
    <source>
        <dbReference type="Proteomes" id="UP000000602"/>
    </source>
</evidence>
<organism evidence="2 3">
    <name type="scientific">Desulfotalea psychrophila (strain LSv54 / DSM 12343)</name>
    <dbReference type="NCBI Taxonomy" id="177439"/>
    <lineage>
        <taxon>Bacteria</taxon>
        <taxon>Pseudomonadati</taxon>
        <taxon>Thermodesulfobacteriota</taxon>
        <taxon>Desulfobulbia</taxon>
        <taxon>Desulfobulbales</taxon>
        <taxon>Desulfocapsaceae</taxon>
        <taxon>Desulfotalea</taxon>
    </lineage>
</organism>
<dbReference type="Proteomes" id="UP000000602">
    <property type="component" value="Chromosome"/>
</dbReference>
<sequence length="199" mass="22884">MPAITTLAKGLGEHLPMELTETARLLTTLISVIGTFTVTLHYLNQSRKIRVELLKELDEALAQKSKHRVCEIFRLIYGLRMSYSNILRLLDDDKVNILTYVLYRTPGMVTFSDGAFQYSGLFKKTWWHKIDTFVNKTWGLSSILIIVLSCVGMIFFPGVYFAPFFITSIFFTLLFALSLRQTRYTEMVDDLVTESSLEQ</sequence>
<evidence type="ECO:0000256" key="1">
    <source>
        <dbReference type="SAM" id="Phobius"/>
    </source>
</evidence>
<keyword evidence="1" id="KW-1133">Transmembrane helix</keyword>
<accession>Q6AMY3</accession>
<feature type="transmembrane region" description="Helical" evidence="1">
    <location>
        <begin position="161"/>
        <end position="179"/>
    </location>
</feature>